<dbReference type="STRING" id="4615.A0A199W4W9"/>
<evidence type="ECO:0000313" key="4">
    <source>
        <dbReference type="Proteomes" id="UP000092600"/>
    </source>
</evidence>
<dbReference type="PANTHER" id="PTHR34360:SF2">
    <property type="entry name" value="MYOSIN HEAVY CHAIN-LIKE PROTEIN"/>
    <property type="match status" value="1"/>
</dbReference>
<evidence type="ECO:0000256" key="2">
    <source>
        <dbReference type="SAM" id="Phobius"/>
    </source>
</evidence>
<protein>
    <submittedName>
        <fullName evidence="3">Uncharacterized protein</fullName>
    </submittedName>
</protein>
<feature type="transmembrane region" description="Helical" evidence="2">
    <location>
        <begin position="44"/>
        <end position="64"/>
    </location>
</feature>
<feature type="transmembrane region" description="Helical" evidence="2">
    <location>
        <begin position="258"/>
        <end position="277"/>
    </location>
</feature>
<keyword evidence="2" id="KW-0812">Transmembrane</keyword>
<reference evidence="3 4" key="1">
    <citation type="journal article" date="2016" name="DNA Res.">
        <title>The draft genome of MD-2 pineapple using hybrid error correction of long reads.</title>
        <authorList>
            <person name="Redwan R.M."/>
            <person name="Saidin A."/>
            <person name="Kumar S.V."/>
        </authorList>
    </citation>
    <scope>NUCLEOTIDE SEQUENCE [LARGE SCALE GENOMIC DNA]</scope>
    <source>
        <strain evidence="4">cv. MD2</strain>
        <tissue evidence="3">Leaf</tissue>
    </source>
</reference>
<gene>
    <name evidence="3" type="ORF">ACMD2_05454</name>
</gene>
<proteinExistence type="predicted"/>
<keyword evidence="1" id="KW-0175">Coiled coil</keyword>
<dbReference type="Proteomes" id="UP000092600">
    <property type="component" value="Unassembled WGS sequence"/>
</dbReference>
<evidence type="ECO:0000256" key="1">
    <source>
        <dbReference type="SAM" id="Coils"/>
    </source>
</evidence>
<evidence type="ECO:0000313" key="3">
    <source>
        <dbReference type="EMBL" id="OAY84223.1"/>
    </source>
</evidence>
<accession>A0A199W4W9</accession>
<name>A0A199W4W9_ANACO</name>
<dbReference type="EMBL" id="LSRQ01000244">
    <property type="protein sequence ID" value="OAY84223.1"/>
    <property type="molecule type" value="Genomic_DNA"/>
</dbReference>
<dbReference type="PANTHER" id="PTHR34360">
    <property type="entry name" value="OS08G0519400 PROTEIN"/>
    <property type="match status" value="1"/>
</dbReference>
<keyword evidence="2" id="KW-1133">Transmembrane helix</keyword>
<organism evidence="3 4">
    <name type="scientific">Ananas comosus</name>
    <name type="common">Pineapple</name>
    <name type="synonym">Ananas ananas</name>
    <dbReference type="NCBI Taxonomy" id="4615"/>
    <lineage>
        <taxon>Eukaryota</taxon>
        <taxon>Viridiplantae</taxon>
        <taxon>Streptophyta</taxon>
        <taxon>Embryophyta</taxon>
        <taxon>Tracheophyta</taxon>
        <taxon>Spermatophyta</taxon>
        <taxon>Magnoliopsida</taxon>
        <taxon>Liliopsida</taxon>
        <taxon>Poales</taxon>
        <taxon>Bromeliaceae</taxon>
        <taxon>Bromelioideae</taxon>
        <taxon>Ananas</taxon>
    </lineage>
</organism>
<dbReference type="AlphaFoldDB" id="A0A199W4W9"/>
<comment type="caution">
    <text evidence="3">The sequence shown here is derived from an EMBL/GenBank/DDBJ whole genome shotgun (WGS) entry which is preliminary data.</text>
</comment>
<sequence>MAMASISASDGALLLLLLGVLLPLRLLSLGRRLLRGGHRRFSGAIRSVAVVVSAAALLSAIYAVSDRGDAPARTDAAAPASASEVAEMRSEIADLKRQISRLESILAESTTLLHSKTVHVEEDSILIEAMERDIQSLINEQQNTKVRLLKDQSRAISSNIYILESLANDAEKRLEAMSSEVRKMENVISEQWIQVQQFEQAFQLTKMMTSKVHKRSMPKEGTDNKWLSKYSITKVQELVRNTVGLNQYTAALANESTYFFLAYIIMALQLWLLWMLLAN</sequence>
<feature type="coiled-coil region" evidence="1">
    <location>
        <begin position="85"/>
        <end position="187"/>
    </location>
</feature>
<keyword evidence="2" id="KW-0472">Membrane</keyword>